<name>W4P7I6_9BACE</name>
<evidence type="ECO:0008006" key="3">
    <source>
        <dbReference type="Google" id="ProtNLM"/>
    </source>
</evidence>
<reference evidence="1 2" key="1">
    <citation type="journal article" date="2014" name="Genome Announc.">
        <title>Draft Genome Sequences of Three Strains of Bacteroides pyogenes Isolated from a Cat and Swine.</title>
        <authorList>
            <person name="Sakamoto M."/>
            <person name="Oshima K."/>
            <person name="Suda W."/>
            <person name="Kitamura K."/>
            <person name="Iida T."/>
            <person name="Hattori M."/>
            <person name="Ohkuma M."/>
        </authorList>
    </citation>
    <scope>NUCLEOTIDE SEQUENCE [LARGE SCALE GENOMIC DNA]</scope>
    <source>
        <strain evidence="1 2">JCM 6292</strain>
    </source>
</reference>
<accession>W4P7I6</accession>
<dbReference type="SUPFAM" id="SSF48452">
    <property type="entry name" value="TPR-like"/>
    <property type="match status" value="1"/>
</dbReference>
<comment type="caution">
    <text evidence="1">The sequence shown here is derived from an EMBL/GenBank/DDBJ whole genome shotgun (WGS) entry which is preliminary data.</text>
</comment>
<protein>
    <recommendedName>
        <fullName evidence="3">SusD/RagB family nutrient-binding outer membrane lipoprotein</fullName>
    </recommendedName>
</protein>
<sequence length="373" mass="42487">MKKLFLYTLILILGSSCLDSYQDINTNLLYPNEEQKGTDGVAAGAYFVTFEKRIIPTRSSEGEGTDLPNRYQVAINLAGDNWAGYMSPMNNKWDLGLNFTTYYMKEGWVNYAYSTFFTNIINPWQQIREQTHLRKVEGGTVEYQKKALSDQAVFSVAQIIKVMGMHRATDTFGPMPYSKIGTGTLTLPYDSQESIYKSFFNELQVAVVTLGEYLSKGGAKIPALEDFDPLYKGDVVKWMKLGNSLMLRLAMRVRYVDEDLSREWANKAVGNSGGLIENIEDIAKLESSDSHPFLNSLELLWKSYDDCRMGATIYCYLKGYNDPRQNAYFAKFEKDPEEFRLKAVRTGIPMAEVPDFIKIIPYRTCTTKLRFIG</sequence>
<evidence type="ECO:0000313" key="2">
    <source>
        <dbReference type="Proteomes" id="UP000018861"/>
    </source>
</evidence>
<evidence type="ECO:0000313" key="1">
    <source>
        <dbReference type="EMBL" id="GAE15712.1"/>
    </source>
</evidence>
<dbReference type="InterPro" id="IPR024302">
    <property type="entry name" value="SusD-like"/>
</dbReference>
<dbReference type="AlphaFoldDB" id="W4P7I6"/>
<dbReference type="PROSITE" id="PS51257">
    <property type="entry name" value="PROKAR_LIPOPROTEIN"/>
    <property type="match status" value="1"/>
</dbReference>
<organism evidence="1 2">
    <name type="scientific">Bacteroides pyogenes JCM 6292</name>
    <dbReference type="NCBI Taxonomy" id="1235809"/>
    <lineage>
        <taxon>Bacteria</taxon>
        <taxon>Pseudomonadati</taxon>
        <taxon>Bacteroidota</taxon>
        <taxon>Bacteroidia</taxon>
        <taxon>Bacteroidales</taxon>
        <taxon>Bacteroidaceae</taxon>
        <taxon>Bacteroides</taxon>
    </lineage>
</organism>
<dbReference type="EMBL" id="BAIQ01000020">
    <property type="protein sequence ID" value="GAE15712.1"/>
    <property type="molecule type" value="Genomic_DNA"/>
</dbReference>
<dbReference type="InterPro" id="IPR011990">
    <property type="entry name" value="TPR-like_helical_dom_sf"/>
</dbReference>
<dbReference type="Gene3D" id="1.25.40.390">
    <property type="match status" value="1"/>
</dbReference>
<gene>
    <name evidence="1" type="ORF">JCM6292_2029</name>
</gene>
<dbReference type="Proteomes" id="UP000018861">
    <property type="component" value="Unassembled WGS sequence"/>
</dbReference>
<proteinExistence type="predicted"/>
<dbReference type="Pfam" id="PF12741">
    <property type="entry name" value="SusD-like"/>
    <property type="match status" value="1"/>
</dbReference>